<dbReference type="InterPro" id="IPR011993">
    <property type="entry name" value="PH-like_dom_sf"/>
</dbReference>
<evidence type="ECO:0000256" key="5">
    <source>
        <dbReference type="ARBA" id="ARBA00023203"/>
    </source>
</evidence>
<proteinExistence type="predicted"/>
<keyword evidence="5" id="KW-0009">Actin-binding</keyword>
<feature type="compositionally biased region" description="Basic and acidic residues" evidence="8">
    <location>
        <begin position="192"/>
        <end position="216"/>
    </location>
</feature>
<feature type="coiled-coil region" evidence="7">
    <location>
        <begin position="599"/>
        <end position="626"/>
    </location>
</feature>
<keyword evidence="3" id="KW-0597">Phosphoprotein</keyword>
<protein>
    <submittedName>
        <fullName evidence="10">MPRIP protein</fullName>
    </submittedName>
</protein>
<keyword evidence="4 7" id="KW-0175">Coiled coil</keyword>
<feature type="compositionally biased region" description="Basic and acidic residues" evidence="8">
    <location>
        <begin position="440"/>
        <end position="463"/>
    </location>
</feature>
<name>A0A7K9BD49_DRONO</name>
<feature type="coiled-coil region" evidence="7">
    <location>
        <begin position="683"/>
        <end position="981"/>
    </location>
</feature>
<feature type="coiled-coil region" evidence="7">
    <location>
        <begin position="1231"/>
        <end position="1265"/>
    </location>
</feature>
<evidence type="ECO:0000256" key="7">
    <source>
        <dbReference type="SAM" id="Coils"/>
    </source>
</evidence>
<organism evidence="10 11">
    <name type="scientific">Dromaius novaehollandiae</name>
    <name type="common">Emu</name>
    <dbReference type="NCBI Taxonomy" id="8790"/>
    <lineage>
        <taxon>Eukaryota</taxon>
        <taxon>Metazoa</taxon>
        <taxon>Chordata</taxon>
        <taxon>Craniata</taxon>
        <taxon>Vertebrata</taxon>
        <taxon>Euteleostomi</taxon>
        <taxon>Archelosauria</taxon>
        <taxon>Archosauria</taxon>
        <taxon>Dinosauria</taxon>
        <taxon>Saurischia</taxon>
        <taxon>Theropoda</taxon>
        <taxon>Coelurosauria</taxon>
        <taxon>Aves</taxon>
        <taxon>Palaeognathae</taxon>
        <taxon>Casuariiformes</taxon>
        <taxon>Dromaiidae</taxon>
        <taxon>Dromaius</taxon>
    </lineage>
</organism>
<evidence type="ECO:0000256" key="2">
    <source>
        <dbReference type="ARBA" id="ARBA00022490"/>
    </source>
</evidence>
<feature type="non-terminal residue" evidence="10">
    <location>
        <position position="1"/>
    </location>
</feature>
<comment type="subcellular location">
    <subcellularLocation>
        <location evidence="1">Cytoplasm</location>
        <location evidence="1">Cytoskeleton</location>
    </subcellularLocation>
</comment>
<feature type="region of interest" description="Disordered" evidence="8">
    <location>
        <begin position="274"/>
        <end position="294"/>
    </location>
</feature>
<dbReference type="CDD" id="cd13275">
    <property type="entry name" value="PH_M-RIP"/>
    <property type="match status" value="1"/>
</dbReference>
<dbReference type="FunFam" id="2.30.29.30:FF:000133">
    <property type="entry name" value="myosin phosphatase Rho-interacting protein isoform X1"/>
    <property type="match status" value="1"/>
</dbReference>
<dbReference type="Pfam" id="PF00169">
    <property type="entry name" value="PH"/>
    <property type="match status" value="2"/>
</dbReference>
<dbReference type="Gene3D" id="2.30.29.30">
    <property type="entry name" value="Pleckstrin-homology domain (PH domain)/Phosphotyrosine-binding domain (PTB)"/>
    <property type="match status" value="2"/>
</dbReference>
<accession>A0A7K9BD49</accession>
<dbReference type="PANTHER" id="PTHR17271">
    <property type="entry name" value="PLECKSTRIN HOMOLOGY PH DOMAIN-CONTAINING PROTEIN"/>
    <property type="match status" value="1"/>
</dbReference>
<evidence type="ECO:0000256" key="1">
    <source>
        <dbReference type="ARBA" id="ARBA00004245"/>
    </source>
</evidence>
<feature type="coiled-coil region" evidence="7">
    <location>
        <begin position="1718"/>
        <end position="1788"/>
    </location>
</feature>
<evidence type="ECO:0000256" key="3">
    <source>
        <dbReference type="ARBA" id="ARBA00022553"/>
    </source>
</evidence>
<evidence type="ECO:0000313" key="10">
    <source>
        <dbReference type="EMBL" id="NXG37489.1"/>
    </source>
</evidence>
<dbReference type="InterPro" id="IPR052223">
    <property type="entry name" value="Actin_Cytoskeleton_Reg"/>
</dbReference>
<keyword evidence="6" id="KW-0206">Cytoskeleton</keyword>
<dbReference type="EMBL" id="VWZH01000294">
    <property type="protein sequence ID" value="NXG37489.1"/>
    <property type="molecule type" value="Genomic_DNA"/>
</dbReference>
<feature type="domain" description="PH" evidence="9">
    <location>
        <begin position="303"/>
        <end position="399"/>
    </location>
</feature>
<feature type="compositionally biased region" description="Basic and acidic residues" evidence="8">
    <location>
        <begin position="502"/>
        <end position="512"/>
    </location>
</feature>
<gene>
    <name evidence="10" type="primary">Mprip</name>
    <name evidence="10" type="ORF">DRONOV_R01345</name>
</gene>
<dbReference type="InterPro" id="IPR001849">
    <property type="entry name" value="PH_domain"/>
</dbReference>
<feature type="compositionally biased region" description="Polar residues" evidence="8">
    <location>
        <begin position="476"/>
        <end position="487"/>
    </location>
</feature>
<evidence type="ECO:0000256" key="6">
    <source>
        <dbReference type="ARBA" id="ARBA00023212"/>
    </source>
</evidence>
<feature type="non-terminal residue" evidence="10">
    <location>
        <position position="2227"/>
    </location>
</feature>
<evidence type="ECO:0000313" key="11">
    <source>
        <dbReference type="Proteomes" id="UP000543287"/>
    </source>
</evidence>
<feature type="region of interest" description="Disordered" evidence="8">
    <location>
        <begin position="1135"/>
        <end position="1176"/>
    </location>
</feature>
<feature type="coiled-coil region" evidence="7">
    <location>
        <begin position="1826"/>
        <end position="1853"/>
    </location>
</feature>
<comment type="caution">
    <text evidence="10">The sequence shown here is derived from an EMBL/GenBank/DDBJ whole genome shotgun (WGS) entry which is preliminary data.</text>
</comment>
<dbReference type="SUPFAM" id="SSF50729">
    <property type="entry name" value="PH domain-like"/>
    <property type="match status" value="2"/>
</dbReference>
<dbReference type="InterPro" id="IPR039597">
    <property type="entry name" value="M-RIP_PH"/>
</dbReference>
<evidence type="ECO:0000256" key="8">
    <source>
        <dbReference type="SAM" id="MobiDB-lite"/>
    </source>
</evidence>
<feature type="region of interest" description="Disordered" evidence="8">
    <location>
        <begin position="1853"/>
        <end position="1884"/>
    </location>
</feature>
<feature type="region of interest" description="Disordered" evidence="8">
    <location>
        <begin position="1074"/>
        <end position="1097"/>
    </location>
</feature>
<dbReference type="Proteomes" id="UP000543287">
    <property type="component" value="Unassembled WGS sequence"/>
</dbReference>
<feature type="region of interest" description="Disordered" evidence="8">
    <location>
        <begin position="2180"/>
        <end position="2199"/>
    </location>
</feature>
<keyword evidence="2" id="KW-0963">Cytoplasm</keyword>
<dbReference type="GO" id="GO:0015629">
    <property type="term" value="C:actin cytoskeleton"/>
    <property type="evidence" value="ECO:0007669"/>
    <property type="project" value="TreeGrafter"/>
</dbReference>
<dbReference type="SMART" id="SM00233">
    <property type="entry name" value="PH"/>
    <property type="match status" value="2"/>
</dbReference>
<feature type="compositionally biased region" description="Pro residues" evidence="8">
    <location>
        <begin position="237"/>
        <end position="247"/>
    </location>
</feature>
<dbReference type="GO" id="GO:0051015">
    <property type="term" value="F:actin filament binding"/>
    <property type="evidence" value="ECO:0007669"/>
    <property type="project" value="TreeGrafter"/>
</dbReference>
<evidence type="ECO:0000256" key="4">
    <source>
        <dbReference type="ARBA" id="ARBA00023054"/>
    </source>
</evidence>
<dbReference type="PROSITE" id="PS50003">
    <property type="entry name" value="PH_DOMAIN"/>
    <property type="match status" value="2"/>
</dbReference>
<feature type="compositionally biased region" description="Low complexity" evidence="8">
    <location>
        <begin position="173"/>
        <end position="188"/>
    </location>
</feature>
<feature type="domain" description="PH" evidence="9">
    <location>
        <begin position="3"/>
        <end position="110"/>
    </location>
</feature>
<feature type="compositionally biased region" description="Low complexity" evidence="8">
    <location>
        <begin position="417"/>
        <end position="426"/>
    </location>
</feature>
<feature type="region of interest" description="Disordered" evidence="8">
    <location>
        <begin position="2205"/>
        <end position="2227"/>
    </location>
</feature>
<feature type="coiled-coil region" evidence="7">
    <location>
        <begin position="1944"/>
        <end position="2087"/>
    </location>
</feature>
<feature type="compositionally biased region" description="Basic and acidic residues" evidence="8">
    <location>
        <begin position="224"/>
        <end position="234"/>
    </location>
</feature>
<sequence>QAKPIYGGWLLLAPEGTDFDNPVHRSRKWQRRFFILYEHGLLRYALDEMPTTLPQGTINMNQCTDVVDGESRTGQKFSLCILTPEKEHFIRAENKEIISGWLEMLIVYPRTNKQNQKKKRKVEPPTPQEPGPAKMAVTSSNIPSAEKVPATKSTLWQEEMRGKDQADGSSGLSPAQSPVQSQAAAASSLKEPALDGKEDESSMNGDRIDCGRKTRVESGYFSLEKTKQDSKLEEQQLPPPPSPPSPSTPNNRRSQVIEKFEALDIENAEHMETSVSAGAALSSETRQGRSEKRVFPRKRPDLLNFKKGWLTKQYEDGQWKKHWFVLTDQSLRYYRDSVAEEAADLDGEIDLSTCYDVTEYPVQRNYGFQIHTKEGEFTLSAMTSGIRRNWIQTIMKHVRPTTAPDVTSSLPEEKSKTSSSFETSPKPSEKPDTDQVEMDPEQKRSRARERRREGRSKTFDWAEFRPIQQALAQERANASDSSKSSTAAFPKDTGASDTDPGELERERARRREERRKRFEMIDAVDGAGPEEALRMEVDRVPGLPITADIKPQNVHVEIEQRWHQVETTPLREEKQIPITPLHLASSEDRDEGLAKQHLTALLEKELEQKQKEALELLEQNRHLQDQLKVALGREQSAREGYVLQTEVAASPSGAWQRLHKVNQDLQSELEAQCQRQELINQQIQSLKRSYAEAKDVIRHHEAEIQSLQARLSNAAAELSIKEQTLAKLRSDLKSEKEKAKEQLEEWQHGEATLSSQLKASEQKLKTAEALLLEKTQELRDLEMQQALQRDHQKEVQRLQDRIADLSRQLNASEQARILMEEKLQKNYEALLESCEKEKQVLIRSLKEVEDKANEYENQLQNNEQQMEILQKEKLSAKFEGSEIVHQLEEQLVMKEASIQKLAEHIKELERERDQIKCRFHELMNQVAESDNEVAKLQAKLKMEETNYHNLEQSFEEVSDQFQSVQKVLKEKEEELRHVKEMHLRIVEKKDQDLSEALVKMVALDSSLEETKVKLKAKEEALKKLASVGTAPCAEEAEDLGPNVEADESHPSQLGQHLQTHDVLPALNYALKEEEEEVLETSQRQAEEFGSPSKAAELQDQELVQKALAKPDIGIMGAKRQRIRFSSIQCQKYIHPDGSEKNWTSSTSSDTSQDRSLSEESMSSEPALGYPSSGTSDSETYLSIIHSLETKLYITEEKLKDVTMKLESQHGHNQETLIALHHQWASTESQLREQLQTSLSQVSALISQLENERQEKFKLIENHVSELGGFEMKNDQALTCLEKCREQLRSLPTSDKEKESDLFLVTLSSMEATLSNAIQALRGAPLSSEYQQSESLIAQTPASEGNFLSEEEHASKEQQVEMFDAGQLRWLSERVAFEASLINHIAESLKNVSSEISQILREIQGTAEVVLLEPANVSHTATDLANILSKKLLLEGEFWSQVEELRMHLSTREGEAEGKTETAGLGFSPCFLSTVADATLIKAELGFVAQKMRESFHQRLKTIEEDLHNTKTALQQHKCMLEEIIKAYRTPDFDRVMHQISEALEIQKDASERTQISWDGSHLQMMPYQELAKMEETCSLPDRSSETLLSIQEDLAQQLKDKSNVLKEISVALLSLPPEEAMRDCQKLLKISQSLSYHSCMGDLERYSSLLVQDAIVQAQVCYAACRVRLEYERELKSYKESLQSMDALCQERVKTVSLLRDEYEDLLRKQQGEYGEVIAMLERENADLKAKVSQLDSQRRLLEEEEHKHSKSISELQGRYEEEIRNVIEQLNRTEDALKAERTEGLNQLDAIVRDKQNMERYHLEQMQMLEDKFQAKIKELQVIHSEELQTLQEHYSQNLQRLQETLDEYQRQHPDALPSEGPGDGSARAADGPDGRVQVSESELDSMHGLRERIQELEAQMNVMRDELENKHLEGNASTLREKYQKDFENLKATCERGFAAMEETHQKKIEDLQRQHQRELEKLREEKDRLLAEETAATISAIEAMKNAHREELERELEKSQRSQISSVNADIEALRRQYLEELQSVQRELEVLSEQYSQKCLENAHLAQALEAERQALRQCQRENQELNAHNQELNNRLAAEITRLRTLLTGEGGGEAAGSPLTQGKDAYELEVLLRVKESEIQYLKQEISSLKDELQTALRDKKYASDKYKDIYTELSIVKAKADCDISRLKEQLKAATEAQGEKSPVNTTVSGYDIMKSKSNPDFLKKDRSSVSRQLRNIRSK</sequence>
<reference evidence="10 11" key="1">
    <citation type="submission" date="2019-09" db="EMBL/GenBank/DDBJ databases">
        <title>Bird 10,000 Genomes (B10K) Project - Family phase.</title>
        <authorList>
            <person name="Zhang G."/>
        </authorList>
    </citation>
    <scope>NUCLEOTIDE SEQUENCE [LARGE SCALE GENOMIC DNA]</scope>
    <source>
        <strain evidence="10">B10K-LSUMZ-23963</strain>
        <tissue evidence="10">Muscle</tissue>
    </source>
</reference>
<feature type="region of interest" description="Disordered" evidence="8">
    <location>
        <begin position="113"/>
        <end position="252"/>
    </location>
</feature>
<dbReference type="PANTHER" id="PTHR17271:SF9">
    <property type="entry name" value="MYOSIN PHOSPHATASE RHO-INTERACTING PROTEIN"/>
    <property type="match status" value="1"/>
</dbReference>
<evidence type="ECO:0000259" key="9">
    <source>
        <dbReference type="PROSITE" id="PS50003"/>
    </source>
</evidence>
<feature type="region of interest" description="Disordered" evidence="8">
    <location>
        <begin position="401"/>
        <end position="512"/>
    </location>
</feature>